<dbReference type="InterPro" id="IPR052344">
    <property type="entry name" value="Transposase-related"/>
</dbReference>
<keyword evidence="3" id="KW-1185">Reference proteome</keyword>
<evidence type="ECO:0000259" key="1">
    <source>
        <dbReference type="Pfam" id="PF03050"/>
    </source>
</evidence>
<dbReference type="EMBL" id="LPXL01000007">
    <property type="protein sequence ID" value="KZD06259.1"/>
    <property type="molecule type" value="Genomic_DNA"/>
</dbReference>
<dbReference type="Proteomes" id="UP000076167">
    <property type="component" value="Unassembled WGS sequence"/>
</dbReference>
<dbReference type="PANTHER" id="PTHR33678:SF1">
    <property type="entry name" value="BLL1576 PROTEIN"/>
    <property type="match status" value="1"/>
</dbReference>
<proteinExistence type="predicted"/>
<gene>
    <name evidence="2" type="ORF">AUP40_10930</name>
</gene>
<reference evidence="2 3" key="1">
    <citation type="submission" date="2015-12" db="EMBL/GenBank/DDBJ databases">
        <title>Genome sequence of Thalassospira xiamenensis MCCC 1A03005.</title>
        <authorList>
            <person name="Lu L."/>
            <person name="Lai Q."/>
            <person name="Shao Z."/>
            <person name="Qian P."/>
        </authorList>
    </citation>
    <scope>NUCLEOTIDE SEQUENCE [LARGE SCALE GENOMIC DNA]</scope>
    <source>
        <strain evidence="2 3">MCCC 1A03005</strain>
    </source>
</reference>
<feature type="domain" description="Transposase IS66 central" evidence="1">
    <location>
        <begin position="12"/>
        <end position="111"/>
    </location>
</feature>
<accession>A0ABR5Y5L4</accession>
<dbReference type="InterPro" id="IPR004291">
    <property type="entry name" value="Transposase_IS66_central"/>
</dbReference>
<evidence type="ECO:0000313" key="3">
    <source>
        <dbReference type="Proteomes" id="UP000076167"/>
    </source>
</evidence>
<organism evidence="2 3">
    <name type="scientific">Thalassospira xiamenensis</name>
    <dbReference type="NCBI Taxonomy" id="220697"/>
    <lineage>
        <taxon>Bacteria</taxon>
        <taxon>Pseudomonadati</taxon>
        <taxon>Pseudomonadota</taxon>
        <taxon>Alphaproteobacteria</taxon>
        <taxon>Rhodospirillales</taxon>
        <taxon>Thalassospiraceae</taxon>
        <taxon>Thalassospira</taxon>
    </lineage>
</organism>
<evidence type="ECO:0000313" key="2">
    <source>
        <dbReference type="EMBL" id="KZD06259.1"/>
    </source>
</evidence>
<name>A0ABR5Y5L4_9PROT</name>
<sequence>MRETMPSLPIERGMPTANLLAHVLVSKYADHLPLYWQSGIYACGGMELSRSLLANWVGKCSSLMEPLIDAIERHVLAGSHIHATIHRCLSLSLAGGKQGRAGYGFIFTKNGRMAVIRRQPPFIAIHLIARAFIRRRFCKTLPVISISKPTKEALDHIGHLFDIERQIINKPPDDRLAVRQSHSLRQLGETKNCFAHSLRKIPDKSDLAGALRYALTRWDVCL</sequence>
<dbReference type="Pfam" id="PF03050">
    <property type="entry name" value="DDE_Tnp_IS66"/>
    <property type="match status" value="2"/>
</dbReference>
<feature type="domain" description="Transposase IS66 central" evidence="1">
    <location>
        <begin position="130"/>
        <end position="219"/>
    </location>
</feature>
<comment type="caution">
    <text evidence="2">The sequence shown here is derived from an EMBL/GenBank/DDBJ whole genome shotgun (WGS) entry which is preliminary data.</text>
</comment>
<protein>
    <recommendedName>
        <fullName evidence="1">Transposase IS66 central domain-containing protein</fullName>
    </recommendedName>
</protein>
<dbReference type="PANTHER" id="PTHR33678">
    <property type="entry name" value="BLL1576 PROTEIN"/>
    <property type="match status" value="1"/>
</dbReference>